<dbReference type="AlphaFoldDB" id="A0A9W8NCW2"/>
<dbReference type="SUPFAM" id="SSF50965">
    <property type="entry name" value="Galactose oxidase, central domain"/>
    <property type="match status" value="1"/>
</dbReference>
<feature type="compositionally biased region" description="Low complexity" evidence="1">
    <location>
        <begin position="455"/>
        <end position="469"/>
    </location>
</feature>
<dbReference type="InterPro" id="IPR015915">
    <property type="entry name" value="Kelch-typ_b-propeller"/>
</dbReference>
<dbReference type="VEuPathDB" id="FungiDB:F4678DRAFT_424721"/>
<keyword evidence="2" id="KW-0812">Transmembrane</keyword>
<reference evidence="3" key="1">
    <citation type="submission" date="2022-07" db="EMBL/GenBank/DDBJ databases">
        <title>Genome Sequence of Xylaria arbuscula.</title>
        <authorList>
            <person name="Buettner E."/>
        </authorList>
    </citation>
    <scope>NUCLEOTIDE SEQUENCE</scope>
    <source>
        <strain evidence="3">VT107</strain>
    </source>
</reference>
<dbReference type="PANTHER" id="PTHR23244:SF490">
    <property type="entry name" value="KELCH REPEAT PROTEIN"/>
    <property type="match status" value="1"/>
</dbReference>
<feature type="transmembrane region" description="Helical" evidence="2">
    <location>
        <begin position="487"/>
        <end position="510"/>
    </location>
</feature>
<sequence length="580" mass="62994">MQQVYGRAMCGILDQRTAIVDDRLFFSSGNYSFDDDGLPRHTTSSIYWIRLNETIDVTGPLDLALLGSVDLPSDSLIGGQSPDMPGGNSGTFFYDHTTLYPYAGLVGPDANGINNALWAFNTSSDSWNLTAVEGGQISFGDNCEGVYASDPRTGTSFYTGGWKLAYNGTNNGTVKFRSSNSNIPVWSFETAFGDKLQGPNILKGSMVYVRKGRQGILVAFGGYQTATPGTQIFDSFWDQRPLSDIFIYDIFSSTWYHQTATGDVIPELRTESCAAVSAAPDDSSFQITMHGGWDQLNRRSFNDVYVLSLPSFRWIKVEDSGNPDLAGVDKPGRNRHKCDMWNETSMIVTGGEITLGVWNTTLLAETCNATYPPMKVLDVSTYEWQTQFNPTSTYSVPKVITDVIGGDSSGGATVLEPENGWETLELADIFSQTVVRDTYVPPGRMIQTDSTGPTDPADSPKPSNPSDPNNETESKSQNHGALATGSLVGIVVGAVAGLIVLLAIIFYCSWKRKNRAAGQLVPSSPSTPRDGYMTGIPLVKGWHKVELSSVPEPRYELAGETHVYEVHGDDIAGQKPKGPS</sequence>
<gene>
    <name evidence="3" type="ORF">NPX13_g6259</name>
</gene>
<evidence type="ECO:0000256" key="1">
    <source>
        <dbReference type="SAM" id="MobiDB-lite"/>
    </source>
</evidence>
<dbReference type="Proteomes" id="UP001148614">
    <property type="component" value="Unassembled WGS sequence"/>
</dbReference>
<keyword evidence="4" id="KW-1185">Reference proteome</keyword>
<dbReference type="InterPro" id="IPR011043">
    <property type="entry name" value="Gal_Oxase/kelch_b-propeller"/>
</dbReference>
<keyword evidence="2" id="KW-1133">Transmembrane helix</keyword>
<comment type="caution">
    <text evidence="3">The sequence shown here is derived from an EMBL/GenBank/DDBJ whole genome shotgun (WGS) entry which is preliminary data.</text>
</comment>
<evidence type="ECO:0000313" key="3">
    <source>
        <dbReference type="EMBL" id="KAJ3568922.1"/>
    </source>
</evidence>
<dbReference type="EMBL" id="JANPWZ010001086">
    <property type="protein sequence ID" value="KAJ3568922.1"/>
    <property type="molecule type" value="Genomic_DNA"/>
</dbReference>
<proteinExistence type="predicted"/>
<name>A0A9W8NCW2_9PEZI</name>
<accession>A0A9W8NCW2</accession>
<dbReference type="PANTHER" id="PTHR23244">
    <property type="entry name" value="KELCH REPEAT DOMAIN"/>
    <property type="match status" value="1"/>
</dbReference>
<protein>
    <submittedName>
        <fullName evidence="3">Uncharacterized protein</fullName>
    </submittedName>
</protein>
<evidence type="ECO:0000313" key="4">
    <source>
        <dbReference type="Proteomes" id="UP001148614"/>
    </source>
</evidence>
<evidence type="ECO:0000256" key="2">
    <source>
        <dbReference type="SAM" id="Phobius"/>
    </source>
</evidence>
<feature type="region of interest" description="Disordered" evidence="1">
    <location>
        <begin position="442"/>
        <end position="478"/>
    </location>
</feature>
<dbReference type="Gene3D" id="2.120.10.80">
    <property type="entry name" value="Kelch-type beta propeller"/>
    <property type="match status" value="1"/>
</dbReference>
<organism evidence="3 4">
    <name type="scientific">Xylaria arbuscula</name>
    <dbReference type="NCBI Taxonomy" id="114810"/>
    <lineage>
        <taxon>Eukaryota</taxon>
        <taxon>Fungi</taxon>
        <taxon>Dikarya</taxon>
        <taxon>Ascomycota</taxon>
        <taxon>Pezizomycotina</taxon>
        <taxon>Sordariomycetes</taxon>
        <taxon>Xylariomycetidae</taxon>
        <taxon>Xylariales</taxon>
        <taxon>Xylariaceae</taxon>
        <taxon>Xylaria</taxon>
    </lineage>
</organism>
<keyword evidence="2" id="KW-0472">Membrane</keyword>